<evidence type="ECO:0000256" key="1">
    <source>
        <dbReference type="SAM" id="MobiDB-lite"/>
    </source>
</evidence>
<reference evidence="3" key="1">
    <citation type="submission" date="2016-10" db="EMBL/GenBank/DDBJ databases">
        <authorList>
            <person name="de Groot N.N."/>
        </authorList>
    </citation>
    <scope>NUCLEOTIDE SEQUENCE [LARGE SCALE GENOMIC DNA]</scope>
    <source>
        <strain evidence="3">CGMCC 1.10697</strain>
    </source>
</reference>
<evidence type="ECO:0000313" key="5">
    <source>
        <dbReference type="Proteomes" id="UP000233565"/>
    </source>
</evidence>
<reference evidence="2 5" key="2">
    <citation type="submission" date="2017-12" db="EMBL/GenBank/DDBJ databases">
        <title>Pharmacopeia of the Arctic Ocean.</title>
        <authorList>
            <person name="Collins E."/>
            <person name="Ducluzeau A.-L."/>
        </authorList>
    </citation>
    <scope>NUCLEOTIDE SEQUENCE [LARGE SCALE GENOMIC DNA]</scope>
    <source>
        <strain evidence="2 5">DSM 23325</strain>
    </source>
</reference>
<dbReference type="RefSeq" id="WP_091201588.1">
    <property type="nucleotide sequence ID" value="NZ_FOKC01000014.1"/>
</dbReference>
<dbReference type="Proteomes" id="UP000233565">
    <property type="component" value="Unassembled WGS sequence"/>
</dbReference>
<name>A0A1I1B8M7_9ACTN</name>
<gene>
    <name evidence="2" type="ORF">CXG46_09405</name>
    <name evidence="3" type="ORF">SAMN05192575_11490</name>
</gene>
<dbReference type="EMBL" id="FOKC01000014">
    <property type="protein sequence ID" value="SFB46016.1"/>
    <property type="molecule type" value="Genomic_DNA"/>
</dbReference>
<organism evidence="3 4">
    <name type="scientific">Nocardioides alpinus</name>
    <dbReference type="NCBI Taxonomy" id="748909"/>
    <lineage>
        <taxon>Bacteria</taxon>
        <taxon>Bacillati</taxon>
        <taxon>Actinomycetota</taxon>
        <taxon>Actinomycetes</taxon>
        <taxon>Propionibacteriales</taxon>
        <taxon>Nocardioidaceae</taxon>
        <taxon>Nocardioides</taxon>
    </lineage>
</organism>
<keyword evidence="5" id="KW-1185">Reference proteome</keyword>
<dbReference type="AlphaFoldDB" id="A0A1I1B8M7"/>
<dbReference type="OrthoDB" id="3790494at2"/>
<dbReference type="Proteomes" id="UP000199113">
    <property type="component" value="Unassembled WGS sequence"/>
</dbReference>
<feature type="region of interest" description="Disordered" evidence="1">
    <location>
        <begin position="124"/>
        <end position="151"/>
    </location>
</feature>
<sequence>MYGDTAVIRRLATQMAEQGTEIRSDADQLVTSSQLVVWEGRAAQAMRERMSERAVALRRTADEHDDAAQALRHHADEVDRLKDLIREIAHRVRGLIEGAKSRLADLADKAIDLIKKVTPDPVDEMLSTFQPPPEGHKDWLDVPDQLPGGGR</sequence>
<dbReference type="EMBL" id="PJBV01000015">
    <property type="protein sequence ID" value="PKH41300.1"/>
    <property type="molecule type" value="Genomic_DNA"/>
</dbReference>
<protein>
    <submittedName>
        <fullName evidence="3">Uncharacterized protein</fullName>
    </submittedName>
</protein>
<proteinExistence type="predicted"/>
<dbReference type="Gene3D" id="1.10.287.1060">
    <property type="entry name" value="ESAT-6-like"/>
    <property type="match status" value="1"/>
</dbReference>
<evidence type="ECO:0000313" key="4">
    <source>
        <dbReference type="Proteomes" id="UP000199113"/>
    </source>
</evidence>
<dbReference type="STRING" id="748909.SAMN05192575_11490"/>
<evidence type="ECO:0000313" key="3">
    <source>
        <dbReference type="EMBL" id="SFB46016.1"/>
    </source>
</evidence>
<evidence type="ECO:0000313" key="2">
    <source>
        <dbReference type="EMBL" id="PKH41300.1"/>
    </source>
</evidence>
<accession>A0A1I1B8M7</accession>